<keyword evidence="2" id="KW-1185">Reference proteome</keyword>
<proteinExistence type="predicted"/>
<sequence>MQYGKTAFPDGMEASIYCALILREPSGGQVCSSRSGGHYGQVDDSGLRGVVVERLAERPIGAT</sequence>
<protein>
    <submittedName>
        <fullName evidence="1">Uncharacterized protein</fullName>
    </submittedName>
</protein>
<evidence type="ECO:0000313" key="2">
    <source>
        <dbReference type="Proteomes" id="UP000606974"/>
    </source>
</evidence>
<organism evidence="1 2">
    <name type="scientific">Endocarpon pusillum</name>
    <dbReference type="NCBI Taxonomy" id="364733"/>
    <lineage>
        <taxon>Eukaryota</taxon>
        <taxon>Fungi</taxon>
        <taxon>Dikarya</taxon>
        <taxon>Ascomycota</taxon>
        <taxon>Pezizomycotina</taxon>
        <taxon>Eurotiomycetes</taxon>
        <taxon>Chaetothyriomycetidae</taxon>
        <taxon>Verrucariales</taxon>
        <taxon>Verrucariaceae</taxon>
        <taxon>Endocarpon</taxon>
    </lineage>
</organism>
<accession>A0A8H7E370</accession>
<dbReference type="EMBL" id="JAACFV010000064">
    <property type="protein sequence ID" value="KAF7507702.1"/>
    <property type="molecule type" value="Genomic_DNA"/>
</dbReference>
<comment type="caution">
    <text evidence="1">The sequence shown here is derived from an EMBL/GenBank/DDBJ whole genome shotgun (WGS) entry which is preliminary data.</text>
</comment>
<dbReference type="AlphaFoldDB" id="A0A8H7E370"/>
<evidence type="ECO:0000313" key="1">
    <source>
        <dbReference type="EMBL" id="KAF7507702.1"/>
    </source>
</evidence>
<gene>
    <name evidence="1" type="ORF">GJ744_010131</name>
</gene>
<name>A0A8H7E370_9EURO</name>
<dbReference type="Proteomes" id="UP000606974">
    <property type="component" value="Unassembled WGS sequence"/>
</dbReference>
<reference evidence="1" key="1">
    <citation type="submission" date="2020-02" db="EMBL/GenBank/DDBJ databases">
        <authorList>
            <person name="Palmer J.M."/>
        </authorList>
    </citation>
    <scope>NUCLEOTIDE SEQUENCE</scope>
    <source>
        <strain evidence="1">EPUS1.4</strain>
        <tissue evidence="1">Thallus</tissue>
    </source>
</reference>